<dbReference type="PROSITE" id="PS00108">
    <property type="entry name" value="PROTEIN_KINASE_ST"/>
    <property type="match status" value="1"/>
</dbReference>
<evidence type="ECO:0000256" key="2">
    <source>
        <dbReference type="ARBA" id="ARBA00022741"/>
    </source>
</evidence>
<dbReference type="PROSITE" id="PS50011">
    <property type="entry name" value="PROTEIN_KINASE_DOM"/>
    <property type="match status" value="1"/>
</dbReference>
<dbReference type="Gene3D" id="1.10.510.10">
    <property type="entry name" value="Transferase(Phosphotransferase) domain 1"/>
    <property type="match status" value="1"/>
</dbReference>
<feature type="region of interest" description="Disordered" evidence="5">
    <location>
        <begin position="421"/>
        <end position="455"/>
    </location>
</feature>
<dbReference type="InterPro" id="IPR008271">
    <property type="entry name" value="Ser/Thr_kinase_AS"/>
</dbReference>
<dbReference type="Proteomes" id="UP000728185">
    <property type="component" value="Unassembled WGS sequence"/>
</dbReference>
<dbReference type="PANTHER" id="PTHR11909">
    <property type="entry name" value="CASEIN KINASE-RELATED"/>
    <property type="match status" value="1"/>
</dbReference>
<keyword evidence="8" id="KW-1185">Reference proteome</keyword>
<dbReference type="GO" id="GO:0005524">
    <property type="term" value="F:ATP binding"/>
    <property type="evidence" value="ECO:0007669"/>
    <property type="project" value="UniProtKB-UniRule"/>
</dbReference>
<feature type="compositionally biased region" description="Polar residues" evidence="5">
    <location>
        <begin position="439"/>
        <end position="449"/>
    </location>
</feature>
<keyword evidence="3 4" id="KW-0067">ATP-binding</keyword>
<dbReference type="InterPro" id="IPR050235">
    <property type="entry name" value="CK1_Ser-Thr_kinase"/>
</dbReference>
<comment type="caution">
    <text evidence="7">The sequence shown here is derived from an EMBL/GenBank/DDBJ whole genome shotgun (WGS) entry which is preliminary data.</text>
</comment>
<dbReference type="SUPFAM" id="SSF56112">
    <property type="entry name" value="Protein kinase-like (PK-like)"/>
    <property type="match status" value="1"/>
</dbReference>
<keyword evidence="2 4" id="KW-0547">Nucleotide-binding</keyword>
<evidence type="ECO:0000256" key="4">
    <source>
        <dbReference type="PROSITE-ProRule" id="PRU10141"/>
    </source>
</evidence>
<keyword evidence="7" id="KW-0418">Kinase</keyword>
<dbReference type="OrthoDB" id="2687620at2759"/>
<dbReference type="SMART" id="SM00220">
    <property type="entry name" value="S_TKc"/>
    <property type="match status" value="1"/>
</dbReference>
<feature type="compositionally biased region" description="Basic and acidic residues" evidence="5">
    <location>
        <begin position="367"/>
        <end position="384"/>
    </location>
</feature>
<accession>A0A8E0RR75</accession>
<evidence type="ECO:0000313" key="8">
    <source>
        <dbReference type="Proteomes" id="UP000728185"/>
    </source>
</evidence>
<evidence type="ECO:0000256" key="3">
    <source>
        <dbReference type="ARBA" id="ARBA00022840"/>
    </source>
</evidence>
<dbReference type="PROSITE" id="PS00107">
    <property type="entry name" value="PROTEIN_KINASE_ATP"/>
    <property type="match status" value="1"/>
</dbReference>
<dbReference type="InterPro" id="IPR000719">
    <property type="entry name" value="Prot_kinase_dom"/>
</dbReference>
<organism evidence="7 8">
    <name type="scientific">Fasciolopsis buskii</name>
    <dbReference type="NCBI Taxonomy" id="27845"/>
    <lineage>
        <taxon>Eukaryota</taxon>
        <taxon>Metazoa</taxon>
        <taxon>Spiralia</taxon>
        <taxon>Lophotrochozoa</taxon>
        <taxon>Platyhelminthes</taxon>
        <taxon>Trematoda</taxon>
        <taxon>Digenea</taxon>
        <taxon>Plagiorchiida</taxon>
        <taxon>Echinostomata</taxon>
        <taxon>Echinostomatoidea</taxon>
        <taxon>Fasciolidae</taxon>
        <taxon>Fasciolopsis</taxon>
    </lineage>
</organism>
<dbReference type="InterPro" id="IPR017441">
    <property type="entry name" value="Protein_kinase_ATP_BS"/>
</dbReference>
<dbReference type="AlphaFoldDB" id="A0A8E0RR75"/>
<feature type="binding site" evidence="4">
    <location>
        <position position="64"/>
    </location>
    <ligand>
        <name>ATP</name>
        <dbReference type="ChEBI" id="CHEBI:30616"/>
    </ligand>
</feature>
<evidence type="ECO:0000256" key="5">
    <source>
        <dbReference type="SAM" id="MobiDB-lite"/>
    </source>
</evidence>
<feature type="domain" description="Protein kinase" evidence="6">
    <location>
        <begin position="34"/>
        <end position="363"/>
    </location>
</feature>
<gene>
    <name evidence="7" type="ORF">FBUS_07315</name>
</gene>
<dbReference type="EMBL" id="LUCM01006984">
    <property type="protein sequence ID" value="KAA0190517.1"/>
    <property type="molecule type" value="Genomic_DNA"/>
</dbReference>
<dbReference type="InterPro" id="IPR011009">
    <property type="entry name" value="Kinase-like_dom_sf"/>
</dbReference>
<name>A0A8E0RR75_9TREM</name>
<protein>
    <recommendedName>
        <fullName evidence="1">non-specific serine/threonine protein kinase</fullName>
        <ecNumber evidence="1">2.7.11.1</ecNumber>
    </recommendedName>
</protein>
<feature type="region of interest" description="Disordered" evidence="5">
    <location>
        <begin position="349"/>
        <end position="388"/>
    </location>
</feature>
<evidence type="ECO:0000313" key="7">
    <source>
        <dbReference type="EMBL" id="KAA0190517.1"/>
    </source>
</evidence>
<dbReference type="Pfam" id="PF00069">
    <property type="entry name" value="Pkinase"/>
    <property type="match status" value="1"/>
</dbReference>
<evidence type="ECO:0000256" key="1">
    <source>
        <dbReference type="ARBA" id="ARBA00012513"/>
    </source>
</evidence>
<keyword evidence="7" id="KW-0808">Transferase</keyword>
<dbReference type="EC" id="2.7.11.1" evidence="1"/>
<sequence length="584" mass="65354">MSVRKKKQPKSTSYALARPIAHGTVLSDSFKRKFIVGNAIGRGGFGCIYSAKLEGEKQEKYVAKIEPQENGPLFTEIHFYIRVCSEDSIKNWKNRHKLGYLGIPRYISSGLFTPPGQSRCRYLIMDRFTGDFEAVLIQGRVSTASAVRVASNVLDALEYMHSRDYAHADIKASNLLFETKFEQVYLVDFGLVHLFRLNGVHCAEKPDLKYQHNGTVEFCSLDSHRALAPSRRGDLEILLFNLIHWLARCQPHAIQSPWFGLPWGHFISDPKIRNSVPLTVKNQVAAIKENAANDLSLLTADTGIPDDPKLLHFAQTIFKLRYDESPDYVSLKHDLNDLYKTLLGRSSQPRHLVPKRRSSEGVFPPHLSDEQTVKQQADSKEVPVKRSRVRPVAMPKTDFKKTSVDVACASPAPLVVLRASNSSRKKKSGAVVEPLLPDATSQSTPSRATPTRVAKLKTESDFERPTIVSSTRSSPRLQLATDAPVSYQRRPLHLRDLFTDSEDECNQDSFESRPIKQYSKPSGRKVLSPLNPVKLASERVAIKSRKTVAGRKSACCQTSPELLALAKAEALGRKTAQMANEHFQ</sequence>
<evidence type="ECO:0000259" key="6">
    <source>
        <dbReference type="PROSITE" id="PS50011"/>
    </source>
</evidence>
<proteinExistence type="predicted"/>
<reference evidence="7" key="1">
    <citation type="submission" date="2019-05" db="EMBL/GenBank/DDBJ databases">
        <title>Annotation for the trematode Fasciolopsis buski.</title>
        <authorList>
            <person name="Choi Y.-J."/>
        </authorList>
    </citation>
    <scope>NUCLEOTIDE SEQUENCE</scope>
    <source>
        <strain evidence="7">HT</strain>
        <tissue evidence="7">Whole worm</tissue>
    </source>
</reference>
<dbReference type="GO" id="GO:0004674">
    <property type="term" value="F:protein serine/threonine kinase activity"/>
    <property type="evidence" value="ECO:0007669"/>
    <property type="project" value="UniProtKB-EC"/>
</dbReference>